<name>S3MV22_9GAMM</name>
<evidence type="ECO:0000313" key="2">
    <source>
        <dbReference type="Proteomes" id="UP000014568"/>
    </source>
</evidence>
<proteinExistence type="predicted"/>
<dbReference type="Proteomes" id="UP000014568">
    <property type="component" value="Unassembled WGS sequence"/>
</dbReference>
<comment type="caution">
    <text evidence="1">The sequence shown here is derived from an EMBL/GenBank/DDBJ whole genome shotgun (WGS) entry which is preliminary data.</text>
</comment>
<sequence>MSNYASFYLDAPGSIVQLECIEISHPSFSQVYRYVRNDEDGVIAGGNAYLYQPMSIKRNNVTNDLEQTTSITFADMDDSLADAIKDIQKSQWPRERPKFALKIFRDDDLGQPIEQLQTLEIPTVSKNSEGLMTFDAQAPELNSVKTGLLYTFKDYPLLRGI</sequence>
<accession>S3MV22</accession>
<dbReference type="STRING" id="632955.GCA_000829675_00405"/>
<dbReference type="HOGENOM" id="CLU_133059_0_0_6"/>
<reference evidence="1 2" key="1">
    <citation type="submission" date="2013-06" db="EMBL/GenBank/DDBJ databases">
        <title>The Genome Sequence of Acinetobacter rudis CIP 110305.</title>
        <authorList>
            <consortium name="The Broad Institute Genome Sequencing Platform"/>
            <consortium name="The Broad Institute Genome Sequencing Center for Infectious Disease"/>
            <person name="Cerqueira G."/>
            <person name="Feldgarden M."/>
            <person name="Courvalin P."/>
            <person name="Perichon B."/>
            <person name="Grillot-Courvalin C."/>
            <person name="Clermont D."/>
            <person name="Rocha E."/>
            <person name="Yoon E.-J."/>
            <person name="Nemec A."/>
            <person name="Young S.K."/>
            <person name="Zeng Q."/>
            <person name="Gargeya S."/>
            <person name="Fitzgerald M."/>
            <person name="Abouelleil A."/>
            <person name="Alvarado L."/>
            <person name="Berlin A.M."/>
            <person name="Chapman S.B."/>
            <person name="Dewar J."/>
            <person name="Goldberg J."/>
            <person name="Griggs A."/>
            <person name="Gujja S."/>
            <person name="Hansen M."/>
            <person name="Howarth C."/>
            <person name="Imamovic A."/>
            <person name="Larimer J."/>
            <person name="McCowan C."/>
            <person name="Murphy C."/>
            <person name="Pearson M."/>
            <person name="Priest M."/>
            <person name="Roberts A."/>
            <person name="Saif S."/>
            <person name="Shea T."/>
            <person name="Sykes S."/>
            <person name="Wortman J."/>
            <person name="Nusbaum C."/>
            <person name="Birren B."/>
        </authorList>
    </citation>
    <scope>NUCLEOTIDE SEQUENCE [LARGE SCALE GENOMIC DNA]</scope>
    <source>
        <strain evidence="1 2">CIP 110305</strain>
    </source>
</reference>
<dbReference type="RefSeq" id="WP_016657039.1">
    <property type="nucleotide sequence ID" value="NZ_KE340353.1"/>
</dbReference>
<dbReference type="AlphaFoldDB" id="S3MV22"/>
<organism evidence="1 2">
    <name type="scientific">Acinetobacter rudis CIP 110305</name>
    <dbReference type="NCBI Taxonomy" id="421052"/>
    <lineage>
        <taxon>Bacteria</taxon>
        <taxon>Pseudomonadati</taxon>
        <taxon>Pseudomonadota</taxon>
        <taxon>Gammaproteobacteria</taxon>
        <taxon>Moraxellales</taxon>
        <taxon>Moraxellaceae</taxon>
        <taxon>Acinetobacter</taxon>
    </lineage>
</organism>
<dbReference type="InterPro" id="IPR014974">
    <property type="entry name" value="DUF1833"/>
</dbReference>
<protein>
    <recommendedName>
        <fullName evidence="3">DUF1833 domain-containing protein</fullName>
    </recommendedName>
</protein>
<evidence type="ECO:0000313" key="1">
    <source>
        <dbReference type="EMBL" id="EPF71610.1"/>
    </source>
</evidence>
<gene>
    <name evidence="1" type="ORF">F945_02643</name>
</gene>
<dbReference type="OrthoDB" id="8636602at2"/>
<dbReference type="Pfam" id="PF08875">
    <property type="entry name" value="DUF1833"/>
    <property type="match status" value="1"/>
</dbReference>
<dbReference type="eggNOG" id="ENOG5033HMJ">
    <property type="taxonomic scope" value="Bacteria"/>
</dbReference>
<dbReference type="EMBL" id="ATGI01000032">
    <property type="protein sequence ID" value="EPF71610.1"/>
    <property type="molecule type" value="Genomic_DNA"/>
</dbReference>
<dbReference type="PATRIC" id="fig|421052.3.peg.2580"/>
<keyword evidence="2" id="KW-1185">Reference proteome</keyword>
<evidence type="ECO:0008006" key="3">
    <source>
        <dbReference type="Google" id="ProtNLM"/>
    </source>
</evidence>